<proteinExistence type="predicted"/>
<evidence type="ECO:0000313" key="1">
    <source>
        <dbReference type="EMBL" id="CAL1614041.1"/>
    </source>
</evidence>
<dbReference type="EMBL" id="OZ035830">
    <property type="protein sequence ID" value="CAL1614041.1"/>
    <property type="molecule type" value="Genomic_DNA"/>
</dbReference>
<evidence type="ECO:0000313" key="2">
    <source>
        <dbReference type="Proteomes" id="UP001497482"/>
    </source>
</evidence>
<organism evidence="1 2">
    <name type="scientific">Knipowitschia caucasica</name>
    <name type="common">Caucasian dwarf goby</name>
    <name type="synonym">Pomatoschistus caucasicus</name>
    <dbReference type="NCBI Taxonomy" id="637954"/>
    <lineage>
        <taxon>Eukaryota</taxon>
        <taxon>Metazoa</taxon>
        <taxon>Chordata</taxon>
        <taxon>Craniata</taxon>
        <taxon>Vertebrata</taxon>
        <taxon>Euteleostomi</taxon>
        <taxon>Actinopterygii</taxon>
        <taxon>Neopterygii</taxon>
        <taxon>Teleostei</taxon>
        <taxon>Neoteleostei</taxon>
        <taxon>Acanthomorphata</taxon>
        <taxon>Gobiaria</taxon>
        <taxon>Gobiiformes</taxon>
        <taxon>Gobioidei</taxon>
        <taxon>Gobiidae</taxon>
        <taxon>Gobiinae</taxon>
        <taxon>Knipowitschia</taxon>
    </lineage>
</organism>
<reference evidence="1 2" key="1">
    <citation type="submission" date="2024-04" db="EMBL/GenBank/DDBJ databases">
        <authorList>
            <person name="Waldvogel A.-M."/>
            <person name="Schoenle A."/>
        </authorList>
    </citation>
    <scope>NUCLEOTIDE SEQUENCE [LARGE SCALE GENOMIC DNA]</scope>
</reference>
<sequence length="84" mass="8963">MIPVSAAPLTVNGLRQLHASAWLTLPLDQTSCVRLSLRISALSDIHSTASSTTTRPLHRPLYAVLKAAHVRNPPGKSSLKTRGG</sequence>
<accession>A0AAV2MLY8</accession>
<gene>
    <name evidence="1" type="ORF">KC01_LOCUS40138</name>
</gene>
<keyword evidence="2" id="KW-1185">Reference proteome</keyword>
<dbReference type="AlphaFoldDB" id="A0AAV2MLY8"/>
<protein>
    <submittedName>
        <fullName evidence="1">Uncharacterized protein</fullName>
    </submittedName>
</protein>
<name>A0AAV2MLY8_KNICA</name>
<dbReference type="Proteomes" id="UP001497482">
    <property type="component" value="Chromosome 8"/>
</dbReference>